<dbReference type="SMART" id="SM01134">
    <property type="entry name" value="DeoRC"/>
    <property type="match status" value="1"/>
</dbReference>
<dbReference type="SUPFAM" id="SSF100950">
    <property type="entry name" value="NagB/RpiA/CoA transferase-like"/>
    <property type="match status" value="1"/>
</dbReference>
<evidence type="ECO:0000313" key="5">
    <source>
        <dbReference type="EMBL" id="MSR93500.1"/>
    </source>
</evidence>
<dbReference type="InterPro" id="IPR001034">
    <property type="entry name" value="DeoR_HTH"/>
</dbReference>
<feature type="domain" description="HTH deoR-type" evidence="4">
    <location>
        <begin position="3"/>
        <end position="58"/>
    </location>
</feature>
<dbReference type="Gene3D" id="3.40.50.1360">
    <property type="match status" value="1"/>
</dbReference>
<dbReference type="PROSITE" id="PS00894">
    <property type="entry name" value="HTH_DEOR_1"/>
    <property type="match status" value="1"/>
</dbReference>
<evidence type="ECO:0000256" key="1">
    <source>
        <dbReference type="ARBA" id="ARBA00023015"/>
    </source>
</evidence>
<dbReference type="PANTHER" id="PTHR30363:SF44">
    <property type="entry name" value="AGA OPERON TRANSCRIPTIONAL REPRESSOR-RELATED"/>
    <property type="match status" value="1"/>
</dbReference>
<comment type="caution">
    <text evidence="5">The sequence shown here is derived from an EMBL/GenBank/DDBJ whole genome shotgun (WGS) entry which is preliminary data.</text>
</comment>
<dbReference type="SUPFAM" id="SSF46785">
    <property type="entry name" value="Winged helix' DNA-binding domain"/>
    <property type="match status" value="1"/>
</dbReference>
<dbReference type="Proteomes" id="UP000434409">
    <property type="component" value="Unassembled WGS sequence"/>
</dbReference>
<dbReference type="InterPro" id="IPR018356">
    <property type="entry name" value="Tscrpt_reg_HTH_DeoR_CS"/>
</dbReference>
<dbReference type="PANTHER" id="PTHR30363">
    <property type="entry name" value="HTH-TYPE TRANSCRIPTIONAL REGULATOR SRLR-RELATED"/>
    <property type="match status" value="1"/>
</dbReference>
<sequence length="254" mass="28377">MLALERRKEILKKLQEEKKVIVGELSRQYDVSEETIRRDLEKLEKEGLAVKSYGGAVLNDSTSIELPFNERKKHNVEGKQKIAKLVADLVEDGEHIMLDASSTAVFIAKAMKKKEQLTVLTNSIEVLLELADTEGWEVISTGGVLKDRYLALVGAKATEAVQQYHVEKTIISCRALDGDKGFSESNVEFAQMKQAMMKAGRQVILAADSSKLYRFAFAKVGDLKDIDILVTDEKPDARMQRLLDAAQVTCLYPE</sequence>
<protein>
    <submittedName>
        <fullName evidence="5">DeoR/GlpR transcriptional regulator</fullName>
    </submittedName>
</protein>
<dbReference type="RefSeq" id="WP_154476528.1">
    <property type="nucleotide sequence ID" value="NZ_JAQYBV010000043.1"/>
</dbReference>
<reference evidence="5 6" key="1">
    <citation type="submission" date="2019-08" db="EMBL/GenBank/DDBJ databases">
        <title>In-depth cultivation of the pig gut microbiome towards novel bacterial diversity and tailored functional studies.</title>
        <authorList>
            <person name="Wylensek D."/>
            <person name="Hitch T.C.A."/>
            <person name="Clavel T."/>
        </authorList>
    </citation>
    <scope>NUCLEOTIDE SEQUENCE [LARGE SCALE GENOMIC DNA]</scope>
    <source>
        <strain evidence="5 6">68-1-5</strain>
    </source>
</reference>
<dbReference type="InterPro" id="IPR036388">
    <property type="entry name" value="WH-like_DNA-bd_sf"/>
</dbReference>
<dbReference type="GO" id="GO:0003700">
    <property type="term" value="F:DNA-binding transcription factor activity"/>
    <property type="evidence" value="ECO:0007669"/>
    <property type="project" value="InterPro"/>
</dbReference>
<proteinExistence type="predicted"/>
<evidence type="ECO:0000259" key="4">
    <source>
        <dbReference type="PROSITE" id="PS51000"/>
    </source>
</evidence>
<dbReference type="InterPro" id="IPR036390">
    <property type="entry name" value="WH_DNA-bd_sf"/>
</dbReference>
<dbReference type="Gene3D" id="1.10.10.10">
    <property type="entry name" value="Winged helix-like DNA-binding domain superfamily/Winged helix DNA-binding domain"/>
    <property type="match status" value="1"/>
</dbReference>
<dbReference type="AlphaFoldDB" id="A0A6N7V041"/>
<keyword evidence="2" id="KW-0238">DNA-binding</keyword>
<name>A0A6N7V041_9FIRM</name>
<evidence type="ECO:0000256" key="3">
    <source>
        <dbReference type="ARBA" id="ARBA00023163"/>
    </source>
</evidence>
<dbReference type="GO" id="GO:0003677">
    <property type="term" value="F:DNA binding"/>
    <property type="evidence" value="ECO:0007669"/>
    <property type="project" value="UniProtKB-KW"/>
</dbReference>
<dbReference type="EMBL" id="VULY01000018">
    <property type="protein sequence ID" value="MSR93500.1"/>
    <property type="molecule type" value="Genomic_DNA"/>
</dbReference>
<dbReference type="Pfam" id="PF00455">
    <property type="entry name" value="DeoRC"/>
    <property type="match status" value="1"/>
</dbReference>
<dbReference type="InterPro" id="IPR037171">
    <property type="entry name" value="NagB/RpiA_transferase-like"/>
</dbReference>
<evidence type="ECO:0000256" key="2">
    <source>
        <dbReference type="ARBA" id="ARBA00023125"/>
    </source>
</evidence>
<accession>A0A6N7V041</accession>
<evidence type="ECO:0000313" key="6">
    <source>
        <dbReference type="Proteomes" id="UP000434409"/>
    </source>
</evidence>
<gene>
    <name evidence="5" type="ORF">FYJ34_04260</name>
</gene>
<dbReference type="PRINTS" id="PR00037">
    <property type="entry name" value="HTHLACR"/>
</dbReference>
<keyword evidence="6" id="KW-1185">Reference proteome</keyword>
<organism evidence="5 6">
    <name type="scientific">Suipraeoptans intestinalis</name>
    <dbReference type="NCBI Taxonomy" id="2606628"/>
    <lineage>
        <taxon>Bacteria</taxon>
        <taxon>Bacillati</taxon>
        <taxon>Bacillota</taxon>
        <taxon>Clostridia</taxon>
        <taxon>Lachnospirales</taxon>
        <taxon>Lachnospiraceae</taxon>
        <taxon>Suipraeoptans</taxon>
    </lineage>
</organism>
<dbReference type="PROSITE" id="PS51000">
    <property type="entry name" value="HTH_DEOR_2"/>
    <property type="match status" value="1"/>
</dbReference>
<dbReference type="Pfam" id="PF08220">
    <property type="entry name" value="HTH_DeoR"/>
    <property type="match status" value="1"/>
</dbReference>
<keyword evidence="1" id="KW-0805">Transcription regulation</keyword>
<keyword evidence="3" id="KW-0804">Transcription</keyword>
<dbReference type="InterPro" id="IPR014036">
    <property type="entry name" value="DeoR-like_C"/>
</dbReference>
<dbReference type="InterPro" id="IPR050313">
    <property type="entry name" value="Carb_Metab_HTH_regulators"/>
</dbReference>
<dbReference type="SMART" id="SM00420">
    <property type="entry name" value="HTH_DEOR"/>
    <property type="match status" value="1"/>
</dbReference>